<sequence length="125" mass="14156">MAVPEESAPNFIASTATTPLLFRVASPKFPPRPALPREIYSSILEFSAPESLNNIVLVLLGEFQAFSCLESRKSAQGCWKLEQSVRDSQKSSKGPIFWFSESLELERFLKFRVFGLSEVLWVRQD</sequence>
<reference evidence="1" key="2">
    <citation type="journal article" date="2015" name="Data Brief">
        <title>Shoot transcriptome of the giant reed, Arundo donax.</title>
        <authorList>
            <person name="Barrero R.A."/>
            <person name="Guerrero F.D."/>
            <person name="Moolhuijzen P."/>
            <person name="Goolsby J.A."/>
            <person name="Tidwell J."/>
            <person name="Bellgard S.E."/>
            <person name="Bellgard M.I."/>
        </authorList>
    </citation>
    <scope>NUCLEOTIDE SEQUENCE</scope>
    <source>
        <tissue evidence="1">Shoot tissue taken approximately 20 cm above the soil surface</tissue>
    </source>
</reference>
<name>A0A0A9C7T9_ARUDO</name>
<evidence type="ECO:0000313" key="1">
    <source>
        <dbReference type="EMBL" id="JAD72374.1"/>
    </source>
</evidence>
<organism evidence="1">
    <name type="scientific">Arundo donax</name>
    <name type="common">Giant reed</name>
    <name type="synonym">Donax arundinaceus</name>
    <dbReference type="NCBI Taxonomy" id="35708"/>
    <lineage>
        <taxon>Eukaryota</taxon>
        <taxon>Viridiplantae</taxon>
        <taxon>Streptophyta</taxon>
        <taxon>Embryophyta</taxon>
        <taxon>Tracheophyta</taxon>
        <taxon>Spermatophyta</taxon>
        <taxon>Magnoliopsida</taxon>
        <taxon>Liliopsida</taxon>
        <taxon>Poales</taxon>
        <taxon>Poaceae</taxon>
        <taxon>PACMAD clade</taxon>
        <taxon>Arundinoideae</taxon>
        <taxon>Arundineae</taxon>
        <taxon>Arundo</taxon>
    </lineage>
</organism>
<dbReference type="AlphaFoldDB" id="A0A0A9C7T9"/>
<protein>
    <submittedName>
        <fullName evidence="1">Uncharacterized protein</fullName>
    </submittedName>
</protein>
<accession>A0A0A9C7T9</accession>
<proteinExistence type="predicted"/>
<reference evidence="1" key="1">
    <citation type="submission" date="2014-09" db="EMBL/GenBank/DDBJ databases">
        <authorList>
            <person name="Magalhaes I.L.F."/>
            <person name="Oliveira U."/>
            <person name="Santos F.R."/>
            <person name="Vidigal T.H.D.A."/>
            <person name="Brescovit A.D."/>
            <person name="Santos A.J."/>
        </authorList>
    </citation>
    <scope>NUCLEOTIDE SEQUENCE</scope>
    <source>
        <tissue evidence="1">Shoot tissue taken approximately 20 cm above the soil surface</tissue>
    </source>
</reference>
<dbReference type="EMBL" id="GBRH01225521">
    <property type="protein sequence ID" value="JAD72374.1"/>
    <property type="molecule type" value="Transcribed_RNA"/>
</dbReference>